<dbReference type="PANTHER" id="PTHR34127:SF1">
    <property type="entry name" value="OS04G0405600 PROTEIN"/>
    <property type="match status" value="1"/>
</dbReference>
<dbReference type="SUPFAM" id="SSF53474">
    <property type="entry name" value="alpha/beta-Hydrolases"/>
    <property type="match status" value="1"/>
</dbReference>
<evidence type="ECO:0000313" key="3">
    <source>
        <dbReference type="EMBL" id="CAE0757380.1"/>
    </source>
</evidence>
<organism evidence="3">
    <name type="scientific">Chrysotila carterae</name>
    <name type="common">Marine alga</name>
    <name type="synonym">Syracosphaera carterae</name>
    <dbReference type="NCBI Taxonomy" id="13221"/>
    <lineage>
        <taxon>Eukaryota</taxon>
        <taxon>Haptista</taxon>
        <taxon>Haptophyta</taxon>
        <taxon>Prymnesiophyceae</taxon>
        <taxon>Isochrysidales</taxon>
        <taxon>Isochrysidaceae</taxon>
        <taxon>Chrysotila</taxon>
    </lineage>
</organism>
<dbReference type="PANTHER" id="PTHR34127">
    <property type="entry name" value="OS04G0405600 PROTEIN"/>
    <property type="match status" value="1"/>
</dbReference>
<dbReference type="InterPro" id="IPR010765">
    <property type="entry name" value="DUF1350"/>
</dbReference>
<keyword evidence="2" id="KW-0732">Signal</keyword>
<evidence type="ECO:0000256" key="2">
    <source>
        <dbReference type="SAM" id="SignalP"/>
    </source>
</evidence>
<sequence length="422" mass="45147">MRLRPLASLRTSHVFLVSFLCLLALPWGVSSALTLSGTFHFRLATRESSRRVGVITAAGSMQRSHSNFVMLPSGQPRGVVHFLGGAFVGAAPQLTYSHLLARLSDAGYVVIASPYQLGFDYLEVCDSIVGAFEPSYAAVVKRYGPLPLIGVGHSAGALLHVLISSIFTSVPRSANVLISFNNKQASDAIPFFGQLVTPVASSLLQLERQPLLAPGIAIARAARNRLKLLADDLLPADSFSESSQASPSSSQPGRNGRPDLAPTAREAERVRDLTAGDLSASELAGLRDGVLNLASISAQLLPLVDQIAPILREIDSGAEEFSPTPAQTRTAVSQLYRADRTLVLQFDDDSIDESPELLRVLEGRRGVRLQLLSGTHVTPLTPRMPEMAAELAGLEAGLPLGDAAQRDFADATQLIIDFLREK</sequence>
<evidence type="ECO:0000256" key="1">
    <source>
        <dbReference type="SAM" id="MobiDB-lite"/>
    </source>
</evidence>
<accession>A0A7S4EW65</accession>
<name>A0A7S4EW65_CHRCT</name>
<dbReference type="AlphaFoldDB" id="A0A7S4EW65"/>
<dbReference type="Gene3D" id="3.40.50.1820">
    <property type="entry name" value="alpha/beta hydrolase"/>
    <property type="match status" value="1"/>
</dbReference>
<proteinExistence type="predicted"/>
<feature type="chain" id="PRO_5030726143" evidence="2">
    <location>
        <begin position="32"/>
        <end position="422"/>
    </location>
</feature>
<dbReference type="EMBL" id="HBIZ01016095">
    <property type="protein sequence ID" value="CAE0757380.1"/>
    <property type="molecule type" value="Transcribed_RNA"/>
</dbReference>
<dbReference type="Pfam" id="PF07082">
    <property type="entry name" value="DUF1350"/>
    <property type="match status" value="2"/>
</dbReference>
<feature type="compositionally biased region" description="Low complexity" evidence="1">
    <location>
        <begin position="239"/>
        <end position="250"/>
    </location>
</feature>
<reference evidence="3" key="1">
    <citation type="submission" date="2021-01" db="EMBL/GenBank/DDBJ databases">
        <authorList>
            <person name="Corre E."/>
            <person name="Pelletier E."/>
            <person name="Niang G."/>
            <person name="Scheremetjew M."/>
            <person name="Finn R."/>
            <person name="Kale V."/>
            <person name="Holt S."/>
            <person name="Cochrane G."/>
            <person name="Meng A."/>
            <person name="Brown T."/>
            <person name="Cohen L."/>
        </authorList>
    </citation>
    <scope>NUCLEOTIDE SEQUENCE</scope>
    <source>
        <strain evidence="3">CCMP645</strain>
    </source>
</reference>
<feature type="region of interest" description="Disordered" evidence="1">
    <location>
        <begin position="239"/>
        <end position="261"/>
    </location>
</feature>
<feature type="signal peptide" evidence="2">
    <location>
        <begin position="1"/>
        <end position="31"/>
    </location>
</feature>
<dbReference type="InterPro" id="IPR029058">
    <property type="entry name" value="AB_hydrolase_fold"/>
</dbReference>
<protein>
    <submittedName>
        <fullName evidence="3">Uncharacterized protein</fullName>
    </submittedName>
</protein>
<gene>
    <name evidence="3" type="ORF">PCAR00345_LOCUS9974</name>
</gene>